<dbReference type="Pfam" id="PF00206">
    <property type="entry name" value="Lyase_1"/>
    <property type="match status" value="1"/>
</dbReference>
<evidence type="ECO:0000256" key="5">
    <source>
        <dbReference type="ARBA" id="ARBA00017058"/>
    </source>
</evidence>
<protein>
    <recommendedName>
        <fullName evidence="5">Adenylosuccinate lyase</fullName>
        <ecNumber evidence="4">4.3.2.2</ecNumber>
    </recommendedName>
    <alternativeName>
        <fullName evidence="9">Adenylosuccinase</fullName>
    </alternativeName>
</protein>
<dbReference type="Proteomes" id="UP000641206">
    <property type="component" value="Unassembled WGS sequence"/>
</dbReference>
<dbReference type="RefSeq" id="WP_188732977.1">
    <property type="nucleotide sequence ID" value="NZ_BMLW01000001.1"/>
</dbReference>
<evidence type="ECO:0000256" key="1">
    <source>
        <dbReference type="ARBA" id="ARBA00004706"/>
    </source>
</evidence>
<dbReference type="InterPro" id="IPR024083">
    <property type="entry name" value="Fumarase/histidase_N"/>
</dbReference>
<sequence>MSAAIYDSVLFKDLFGTEEMREIFSDSYLVQKWLDVEAALARAEAHLNIIPDEAAKEIDAKAKVENMDLNNLGVEIKRTSHPIVPLIRQLSDVCEDGYGQYVHWGATTQDIMDSANVLQLKEVVKIIEREIKNLQLGLIHLIEENKEVVLAGRTHGQQALPITFGYKAAVWLSEINRSSERLAELKPRLLVGQFSGAVGTLASVTSKGLELQKEIMKELGVGKPDISWHAARDTFAEFASFLGVLSGTLGKIANEVVQLQKTEFGELEEPFQKGKVGSSTMPHKRNPSKTENIVTLARILKSNVPLFIECLISEHERDMISWQVEWETLPEVCLLISNILRSSNDVIKGLQVNKDRMEKNLLELTNGLIVSESIMIKIGEKIGRQKAHDIVYDACMEAYENNIALEKLLLENSEIMDNLSKEELDELFNISNYTGYSNDYADTVVQKTKEKLNG</sequence>
<evidence type="ECO:0000256" key="3">
    <source>
        <dbReference type="ARBA" id="ARBA00008273"/>
    </source>
</evidence>
<dbReference type="EC" id="4.3.2.2" evidence="4"/>
<comment type="catalytic activity">
    <reaction evidence="10">
        <text>N(6)-(1,2-dicarboxyethyl)-AMP = fumarate + AMP</text>
        <dbReference type="Rhea" id="RHEA:16853"/>
        <dbReference type="ChEBI" id="CHEBI:29806"/>
        <dbReference type="ChEBI" id="CHEBI:57567"/>
        <dbReference type="ChEBI" id="CHEBI:456215"/>
        <dbReference type="EC" id="4.3.2.2"/>
    </reaction>
    <physiologicalReaction direction="left-to-right" evidence="10">
        <dbReference type="Rhea" id="RHEA:16854"/>
    </physiologicalReaction>
</comment>
<evidence type="ECO:0000256" key="6">
    <source>
        <dbReference type="ARBA" id="ARBA00022755"/>
    </source>
</evidence>
<dbReference type="Gene3D" id="1.20.200.10">
    <property type="entry name" value="Fumarase/aspartase (Central domain)"/>
    <property type="match status" value="1"/>
</dbReference>
<keyword evidence="14" id="KW-1185">Reference proteome</keyword>
<feature type="coiled-coil region" evidence="11">
    <location>
        <begin position="340"/>
        <end position="367"/>
    </location>
</feature>
<dbReference type="Gene3D" id="1.10.40.30">
    <property type="entry name" value="Fumarase/aspartase (C-terminal domain)"/>
    <property type="match status" value="1"/>
</dbReference>
<gene>
    <name evidence="13" type="primary">pcaB</name>
    <name evidence="13" type="ORF">GCM10011346_05850</name>
</gene>
<organism evidence="13 14">
    <name type="scientific">Oceanobacillus neutriphilus</name>
    <dbReference type="NCBI Taxonomy" id="531815"/>
    <lineage>
        <taxon>Bacteria</taxon>
        <taxon>Bacillati</taxon>
        <taxon>Bacillota</taxon>
        <taxon>Bacilli</taxon>
        <taxon>Bacillales</taxon>
        <taxon>Bacillaceae</taxon>
        <taxon>Oceanobacillus</taxon>
    </lineage>
</organism>
<dbReference type="PANTHER" id="PTHR43172">
    <property type="entry name" value="ADENYLOSUCCINATE LYASE"/>
    <property type="match status" value="1"/>
</dbReference>
<dbReference type="PRINTS" id="PR00149">
    <property type="entry name" value="FUMRATELYASE"/>
</dbReference>
<dbReference type="InterPro" id="IPR004769">
    <property type="entry name" value="Pur_lyase"/>
</dbReference>
<proteinExistence type="inferred from homology"/>
<evidence type="ECO:0000256" key="2">
    <source>
        <dbReference type="ARBA" id="ARBA00004734"/>
    </source>
</evidence>
<dbReference type="NCBIfam" id="TIGR00928">
    <property type="entry name" value="purB"/>
    <property type="match status" value="1"/>
</dbReference>
<dbReference type="Pfam" id="PF10397">
    <property type="entry name" value="ADSL_C"/>
    <property type="match status" value="1"/>
</dbReference>
<comment type="pathway">
    <text evidence="2">Purine metabolism; AMP biosynthesis via de novo pathway; AMP from IMP: step 2/2.</text>
</comment>
<comment type="catalytic activity">
    <reaction evidence="8">
        <text>(2S)-2-[5-amino-1-(5-phospho-beta-D-ribosyl)imidazole-4-carboxamido]succinate = 5-amino-1-(5-phospho-beta-D-ribosyl)imidazole-4-carboxamide + fumarate</text>
        <dbReference type="Rhea" id="RHEA:23920"/>
        <dbReference type="ChEBI" id="CHEBI:29806"/>
        <dbReference type="ChEBI" id="CHEBI:58443"/>
        <dbReference type="ChEBI" id="CHEBI:58475"/>
        <dbReference type="EC" id="4.3.2.2"/>
    </reaction>
    <physiologicalReaction direction="left-to-right" evidence="8">
        <dbReference type="Rhea" id="RHEA:23921"/>
    </physiologicalReaction>
</comment>
<feature type="domain" description="Adenylosuccinate lyase C-terminal" evidence="12">
    <location>
        <begin position="366"/>
        <end position="445"/>
    </location>
</feature>
<dbReference type="Gene3D" id="1.10.275.10">
    <property type="entry name" value="Fumarase/aspartase (N-terminal domain)"/>
    <property type="match status" value="1"/>
</dbReference>
<dbReference type="PRINTS" id="PR00145">
    <property type="entry name" value="ARGSUCLYASE"/>
</dbReference>
<evidence type="ECO:0000256" key="11">
    <source>
        <dbReference type="SAM" id="Coils"/>
    </source>
</evidence>
<comment type="caution">
    <text evidence="13">The sequence shown here is derived from an EMBL/GenBank/DDBJ whole genome shotgun (WGS) entry which is preliminary data.</text>
</comment>
<evidence type="ECO:0000256" key="9">
    <source>
        <dbReference type="ARBA" id="ARBA00030717"/>
    </source>
</evidence>
<dbReference type="SMART" id="SM00998">
    <property type="entry name" value="ADSL_C"/>
    <property type="match status" value="1"/>
</dbReference>
<evidence type="ECO:0000313" key="13">
    <source>
        <dbReference type="EMBL" id="GGP07871.1"/>
    </source>
</evidence>
<name>A0ABQ2NQE8_9BACI</name>
<evidence type="ECO:0000256" key="8">
    <source>
        <dbReference type="ARBA" id="ARBA00024477"/>
    </source>
</evidence>
<accession>A0ABQ2NQE8</accession>
<dbReference type="InterPro" id="IPR008948">
    <property type="entry name" value="L-Aspartase-like"/>
</dbReference>
<evidence type="ECO:0000256" key="7">
    <source>
        <dbReference type="ARBA" id="ARBA00023239"/>
    </source>
</evidence>
<dbReference type="SUPFAM" id="SSF48557">
    <property type="entry name" value="L-aspartase-like"/>
    <property type="match status" value="1"/>
</dbReference>
<keyword evidence="7" id="KW-0456">Lyase</keyword>
<dbReference type="InterPro" id="IPR019468">
    <property type="entry name" value="AdenyloSucc_lyase_C"/>
</dbReference>
<dbReference type="EMBL" id="BMLW01000001">
    <property type="protein sequence ID" value="GGP07871.1"/>
    <property type="molecule type" value="Genomic_DNA"/>
</dbReference>
<evidence type="ECO:0000256" key="10">
    <source>
        <dbReference type="ARBA" id="ARBA00049115"/>
    </source>
</evidence>
<evidence type="ECO:0000256" key="4">
    <source>
        <dbReference type="ARBA" id="ARBA00012339"/>
    </source>
</evidence>
<dbReference type="InterPro" id="IPR020557">
    <property type="entry name" value="Fumarate_lyase_CS"/>
</dbReference>
<keyword evidence="6" id="KW-0658">Purine biosynthesis</keyword>
<comment type="pathway">
    <text evidence="1">Purine metabolism; IMP biosynthesis via de novo pathway; 5-amino-1-(5-phospho-D-ribosyl)imidazole-4-carboxamide from 5-amino-1-(5-phospho-D-ribosyl)imidazole-4-carboxylate: step 2/2.</text>
</comment>
<reference evidence="14" key="1">
    <citation type="journal article" date="2019" name="Int. J. Syst. Evol. Microbiol.">
        <title>The Global Catalogue of Microorganisms (GCM) 10K type strain sequencing project: providing services to taxonomists for standard genome sequencing and annotation.</title>
        <authorList>
            <consortium name="The Broad Institute Genomics Platform"/>
            <consortium name="The Broad Institute Genome Sequencing Center for Infectious Disease"/>
            <person name="Wu L."/>
            <person name="Ma J."/>
        </authorList>
    </citation>
    <scope>NUCLEOTIDE SEQUENCE [LARGE SCALE GENOMIC DNA]</scope>
    <source>
        <strain evidence="14">CGMCC 1.7693</strain>
    </source>
</reference>
<dbReference type="PANTHER" id="PTHR43172:SF1">
    <property type="entry name" value="ADENYLOSUCCINATE LYASE"/>
    <property type="match status" value="1"/>
</dbReference>
<dbReference type="PROSITE" id="PS00163">
    <property type="entry name" value="FUMARATE_LYASES"/>
    <property type="match status" value="1"/>
</dbReference>
<dbReference type="CDD" id="cd01597">
    <property type="entry name" value="pCLME"/>
    <property type="match status" value="1"/>
</dbReference>
<keyword evidence="11" id="KW-0175">Coiled coil</keyword>
<dbReference type="InterPro" id="IPR022761">
    <property type="entry name" value="Fumarate_lyase_N"/>
</dbReference>
<evidence type="ECO:0000313" key="14">
    <source>
        <dbReference type="Proteomes" id="UP000641206"/>
    </source>
</evidence>
<comment type="similarity">
    <text evidence="3">Belongs to the lyase 1 family. Adenylosuccinate lyase subfamily.</text>
</comment>
<evidence type="ECO:0000259" key="12">
    <source>
        <dbReference type="SMART" id="SM00998"/>
    </source>
</evidence>
<dbReference type="InterPro" id="IPR000362">
    <property type="entry name" value="Fumarate_lyase_fam"/>
</dbReference>